<sequence length="875" mass="95496">MAAETVASLQIPTTDEQVEKKIIEGEKAIEQDGVSLTKENGEEAHKTEDLEGLATPSEPPAVEAEKAADAPAQDVPLVEETKLENEAVPDSKTLDIPKHAVDAVESPIEVQSAIEFVERELPKEVATDSIEIGQVEQPKIVGAPVPDVPLVEETKAENESIPDSETLNIPKQVADAVEIPAEVQSVVESVVREAPKEPSIDSIEVGKVEEPKIVDAPLSSVEAIEKPEEPLEVTSDEGSIAPVLEKIKDSKPEFFDVKNKLEEPKIVDAPLSSVEAVEKPEEPLEVTLDEGSIAPVLKKIKDSEPEFFEVKDKLEEPEQVEPEEIVQDETVKDEGLIAVKAEPTTVLEEGKTETKDASSLAVEEKPEQPKLVEQEKKHDEVGLEETVEVKKVKEEGSSVDKIENSTVLEEAKNDEDNKPSLIENLEEASLSREAQIEVQDEGDASLLDVTEKLATEDEKKEISAVDVVEKLAEEPAVATEKVGEESVETKENEKSNMIPLDSTQIIKEDENKESSGVDVVEKLGDEAAVELEKVGEKKVETVADGKRDLVTEDSIQPIIEEQRKELNGGDLIEKLDEDVVKLENFGEENVAKDVEAEDNEERNVIAEDPALPIEESKKKELGSSDVVEKLAEEAVVKVESGEQEMVAKNGGIEENEKINEKVEDSTQPIDVVEKVAEEAVVETEKPAEGNETKNMKFEDDENKTVLEEVVKNSVTSPTEFIEKSFEGAAKDAEPAVKTEAAENIQNATPSDVETKTDKSAEEKPDEVSTAVEVDESEVKGEETVKTDADRLEEIKDEVEKPDQNVKPPPTKDGDQAKPPEDMPKEVPAKSSQKQSNNLLSKVKHSLVKAKKAIIGGKSPSSKNPAIGTKEDIKVK</sequence>
<organism evidence="2 3">
    <name type="scientific">Malus baccata</name>
    <name type="common">Siberian crab apple</name>
    <name type="synonym">Pyrus baccata</name>
    <dbReference type="NCBI Taxonomy" id="106549"/>
    <lineage>
        <taxon>Eukaryota</taxon>
        <taxon>Viridiplantae</taxon>
        <taxon>Streptophyta</taxon>
        <taxon>Embryophyta</taxon>
        <taxon>Tracheophyta</taxon>
        <taxon>Spermatophyta</taxon>
        <taxon>Magnoliopsida</taxon>
        <taxon>eudicotyledons</taxon>
        <taxon>Gunneridae</taxon>
        <taxon>Pentapetalae</taxon>
        <taxon>rosids</taxon>
        <taxon>fabids</taxon>
        <taxon>Rosales</taxon>
        <taxon>Rosaceae</taxon>
        <taxon>Amygdaloideae</taxon>
        <taxon>Maleae</taxon>
        <taxon>Malus</taxon>
    </lineage>
</organism>
<feature type="compositionally biased region" description="Basic and acidic residues" evidence="1">
    <location>
        <begin position="481"/>
        <end position="494"/>
    </location>
</feature>
<dbReference type="PANTHER" id="PTHR37729">
    <property type="entry name" value="NEUROFILAMENT PROTEIN-LIKE PROTEIN"/>
    <property type="match status" value="1"/>
</dbReference>
<feature type="region of interest" description="Disordered" evidence="1">
    <location>
        <begin position="679"/>
        <end position="700"/>
    </location>
</feature>
<proteinExistence type="predicted"/>
<evidence type="ECO:0000313" key="2">
    <source>
        <dbReference type="EMBL" id="TQD77000.1"/>
    </source>
</evidence>
<evidence type="ECO:0000256" key="1">
    <source>
        <dbReference type="SAM" id="MobiDB-lite"/>
    </source>
</evidence>
<keyword evidence="3" id="KW-1185">Reference proteome</keyword>
<feature type="compositionally biased region" description="Basic and acidic residues" evidence="1">
    <location>
        <begin position="776"/>
        <end position="827"/>
    </location>
</feature>
<feature type="compositionally biased region" description="Basic and acidic residues" evidence="1">
    <location>
        <begin position="752"/>
        <end position="766"/>
    </location>
</feature>
<reference evidence="2 3" key="1">
    <citation type="journal article" date="2019" name="G3 (Bethesda)">
        <title>Sequencing of a Wild Apple (Malus baccata) Genome Unravels the Differences Between Cultivated and Wild Apple Species Regarding Disease Resistance and Cold Tolerance.</title>
        <authorList>
            <person name="Chen X."/>
        </authorList>
    </citation>
    <scope>NUCLEOTIDE SEQUENCE [LARGE SCALE GENOMIC DNA]</scope>
    <source>
        <strain evidence="3">cv. Shandingzi</strain>
        <tissue evidence="2">Leaves</tissue>
    </source>
</reference>
<dbReference type="PANTHER" id="PTHR37729:SF1">
    <property type="entry name" value="NEUROFILAMENT PROTEIN-LIKE PROTEIN"/>
    <property type="match status" value="1"/>
</dbReference>
<feature type="region of interest" description="Disordered" evidence="1">
    <location>
        <begin position="725"/>
        <end position="875"/>
    </location>
</feature>
<dbReference type="EMBL" id="VIEB01000992">
    <property type="protein sequence ID" value="TQD77000.1"/>
    <property type="molecule type" value="Genomic_DNA"/>
</dbReference>
<evidence type="ECO:0000313" key="3">
    <source>
        <dbReference type="Proteomes" id="UP000315295"/>
    </source>
</evidence>
<feature type="compositionally biased region" description="Polar residues" evidence="1">
    <location>
        <begin position="829"/>
        <end position="839"/>
    </location>
</feature>
<feature type="compositionally biased region" description="Basic and acidic residues" evidence="1">
    <location>
        <begin position="725"/>
        <end position="740"/>
    </location>
</feature>
<feature type="region of interest" description="Disordered" evidence="1">
    <location>
        <begin position="342"/>
        <end position="381"/>
    </location>
</feature>
<dbReference type="Proteomes" id="UP000315295">
    <property type="component" value="Unassembled WGS sequence"/>
</dbReference>
<protein>
    <submittedName>
        <fullName evidence="2">Uncharacterized protein</fullName>
    </submittedName>
</protein>
<feature type="region of interest" description="Disordered" evidence="1">
    <location>
        <begin position="476"/>
        <end position="517"/>
    </location>
</feature>
<feature type="region of interest" description="Disordered" evidence="1">
    <location>
        <begin position="28"/>
        <end position="94"/>
    </location>
</feature>
<feature type="compositionally biased region" description="Basic and acidic residues" evidence="1">
    <location>
        <begin position="348"/>
        <end position="381"/>
    </location>
</feature>
<comment type="caution">
    <text evidence="2">The sequence shown here is derived from an EMBL/GenBank/DDBJ whole genome shotgun (WGS) entry which is preliminary data.</text>
</comment>
<name>A0A540KS14_MALBA</name>
<dbReference type="AlphaFoldDB" id="A0A540KS14"/>
<dbReference type="STRING" id="106549.A0A540KS14"/>
<feature type="compositionally biased region" description="Basic and acidic residues" evidence="1">
    <location>
        <begin position="506"/>
        <end position="517"/>
    </location>
</feature>
<feature type="compositionally biased region" description="Basic residues" evidence="1">
    <location>
        <begin position="841"/>
        <end position="851"/>
    </location>
</feature>
<gene>
    <name evidence="2" type="ORF">C1H46_037446</name>
</gene>
<accession>A0A540KS14</accession>
<feature type="compositionally biased region" description="Basic and acidic residues" evidence="1">
    <location>
        <begin position="39"/>
        <end position="49"/>
    </location>
</feature>